<accession>A0AAD7NR21</accession>
<reference evidence="1" key="1">
    <citation type="submission" date="2023-03" db="EMBL/GenBank/DDBJ databases">
        <title>Massive genome expansion in bonnet fungi (Mycena s.s.) driven by repeated elements and novel gene families across ecological guilds.</title>
        <authorList>
            <consortium name="Lawrence Berkeley National Laboratory"/>
            <person name="Harder C.B."/>
            <person name="Miyauchi S."/>
            <person name="Viragh M."/>
            <person name="Kuo A."/>
            <person name="Thoen E."/>
            <person name="Andreopoulos B."/>
            <person name="Lu D."/>
            <person name="Skrede I."/>
            <person name="Drula E."/>
            <person name="Henrissat B."/>
            <person name="Morin E."/>
            <person name="Kohler A."/>
            <person name="Barry K."/>
            <person name="LaButti K."/>
            <person name="Morin E."/>
            <person name="Salamov A."/>
            <person name="Lipzen A."/>
            <person name="Mereny Z."/>
            <person name="Hegedus B."/>
            <person name="Baldrian P."/>
            <person name="Stursova M."/>
            <person name="Weitz H."/>
            <person name="Taylor A."/>
            <person name="Grigoriev I.V."/>
            <person name="Nagy L.G."/>
            <person name="Martin F."/>
            <person name="Kauserud H."/>
        </authorList>
    </citation>
    <scope>NUCLEOTIDE SEQUENCE</scope>
    <source>
        <strain evidence="1">CBHHK182m</strain>
    </source>
</reference>
<keyword evidence="2" id="KW-1185">Reference proteome</keyword>
<dbReference type="Proteomes" id="UP001215598">
    <property type="component" value="Unassembled WGS sequence"/>
</dbReference>
<name>A0AAD7NR21_9AGAR</name>
<sequence>MQATAHTTPLVHRRAPGATFLGPVPASDEYRELEAQLAECFSKLSIHDQWSKCRLQNGRARPSAGEHVLRPLLATTNLIPYLFPATLANLRALDRSSVLALLHVYEQSVDPDIELDPARRAFARFVGAPPY</sequence>
<evidence type="ECO:0000313" key="1">
    <source>
        <dbReference type="EMBL" id="KAJ7771515.1"/>
    </source>
</evidence>
<dbReference type="EMBL" id="JARKIB010000015">
    <property type="protein sequence ID" value="KAJ7771515.1"/>
    <property type="molecule type" value="Genomic_DNA"/>
</dbReference>
<gene>
    <name evidence="1" type="ORF">B0H16DRAFT_1714748</name>
</gene>
<organism evidence="1 2">
    <name type="scientific">Mycena metata</name>
    <dbReference type="NCBI Taxonomy" id="1033252"/>
    <lineage>
        <taxon>Eukaryota</taxon>
        <taxon>Fungi</taxon>
        <taxon>Dikarya</taxon>
        <taxon>Basidiomycota</taxon>
        <taxon>Agaricomycotina</taxon>
        <taxon>Agaricomycetes</taxon>
        <taxon>Agaricomycetidae</taxon>
        <taxon>Agaricales</taxon>
        <taxon>Marasmiineae</taxon>
        <taxon>Mycenaceae</taxon>
        <taxon>Mycena</taxon>
    </lineage>
</organism>
<dbReference type="AlphaFoldDB" id="A0AAD7NR21"/>
<proteinExistence type="predicted"/>
<evidence type="ECO:0000313" key="2">
    <source>
        <dbReference type="Proteomes" id="UP001215598"/>
    </source>
</evidence>
<protein>
    <submittedName>
        <fullName evidence="1">Uncharacterized protein</fullName>
    </submittedName>
</protein>
<comment type="caution">
    <text evidence="1">The sequence shown here is derived from an EMBL/GenBank/DDBJ whole genome shotgun (WGS) entry which is preliminary data.</text>
</comment>